<dbReference type="InterPro" id="IPR036279">
    <property type="entry name" value="5-3_exonuclease_C_sf"/>
</dbReference>
<keyword evidence="1" id="KW-0255">Endonuclease</keyword>
<dbReference type="InterPro" id="IPR006084">
    <property type="entry name" value="XPG/Rad2"/>
</dbReference>
<gene>
    <name evidence="1" type="ORF">PG997_012183</name>
</gene>
<dbReference type="RefSeq" id="XP_066662189.1">
    <property type="nucleotide sequence ID" value="XM_066816497.1"/>
</dbReference>
<keyword evidence="2" id="KW-1185">Reference proteome</keyword>
<dbReference type="EMBL" id="JAQQWN010000009">
    <property type="protein sequence ID" value="KAK8065436.1"/>
    <property type="molecule type" value="Genomic_DNA"/>
</dbReference>
<accession>A0ABR1V546</accession>
<sequence length="278" mass="31146">MSADGDAFLFGARTVLQYLTADKKDKGNKSKGRRVQVIRMEDLEKAEPPLTQRVLFSLALFAGGDYNTGLEGCGPKLALEIGASRYGGHLWTMARGNNWGKLPDWRDSLAGELRNDSEFFEKKHTAVANALKKSFPDQNVAKYYMREINEKPATTAIDWEKEPDIPGLWEFTGEWFDWLHRHFAVKFVRIISVALLVRTILRCMSSKTGRPSNLIATVSKTRGEGAKEEAMIKFDRASMVGLNIKAERIVESHKGNLNQVEVKDDPVWLSPLACSGTP</sequence>
<dbReference type="PANTHER" id="PTHR11081:SF75">
    <property type="entry name" value="ENDONUCLEASE, PUTATIVE (AFU_ORTHOLOGUE AFUA_3G13260)-RELATED"/>
    <property type="match status" value="1"/>
</dbReference>
<dbReference type="GeneID" id="92049557"/>
<keyword evidence="1" id="KW-0378">Hydrolase</keyword>
<dbReference type="GO" id="GO:0004519">
    <property type="term" value="F:endonuclease activity"/>
    <property type="evidence" value="ECO:0007669"/>
    <property type="project" value="UniProtKB-KW"/>
</dbReference>
<name>A0ABR1V546_9PEZI</name>
<keyword evidence="1" id="KW-0540">Nuclease</keyword>
<proteinExistence type="predicted"/>
<evidence type="ECO:0000313" key="1">
    <source>
        <dbReference type="EMBL" id="KAK8065436.1"/>
    </source>
</evidence>
<evidence type="ECO:0000313" key="2">
    <source>
        <dbReference type="Proteomes" id="UP001433268"/>
    </source>
</evidence>
<organism evidence="1 2">
    <name type="scientific">Apiospora hydei</name>
    <dbReference type="NCBI Taxonomy" id="1337664"/>
    <lineage>
        <taxon>Eukaryota</taxon>
        <taxon>Fungi</taxon>
        <taxon>Dikarya</taxon>
        <taxon>Ascomycota</taxon>
        <taxon>Pezizomycotina</taxon>
        <taxon>Sordariomycetes</taxon>
        <taxon>Xylariomycetidae</taxon>
        <taxon>Amphisphaeriales</taxon>
        <taxon>Apiosporaceae</taxon>
        <taxon>Apiospora</taxon>
    </lineage>
</organism>
<protein>
    <submittedName>
        <fullName evidence="1">DNA repair endonuclease rad2</fullName>
    </submittedName>
</protein>
<dbReference type="PANTHER" id="PTHR11081">
    <property type="entry name" value="FLAP ENDONUCLEASE FAMILY MEMBER"/>
    <property type="match status" value="1"/>
</dbReference>
<comment type="caution">
    <text evidence="1">The sequence shown here is derived from an EMBL/GenBank/DDBJ whole genome shotgun (WGS) entry which is preliminary data.</text>
</comment>
<reference evidence="1 2" key="1">
    <citation type="submission" date="2023-01" db="EMBL/GenBank/DDBJ databases">
        <title>Analysis of 21 Apiospora genomes using comparative genomics revels a genus with tremendous synthesis potential of carbohydrate active enzymes and secondary metabolites.</title>
        <authorList>
            <person name="Sorensen T."/>
        </authorList>
    </citation>
    <scope>NUCLEOTIDE SEQUENCE [LARGE SCALE GENOMIC DNA]</scope>
    <source>
        <strain evidence="1 2">CBS 114990</strain>
    </source>
</reference>
<dbReference type="Proteomes" id="UP001433268">
    <property type="component" value="Unassembled WGS sequence"/>
</dbReference>
<dbReference type="SUPFAM" id="SSF47807">
    <property type="entry name" value="5' to 3' exonuclease, C-terminal subdomain"/>
    <property type="match status" value="1"/>
</dbReference>